<accession>A0ABY9E919</accession>
<feature type="domain" description="HTH cro/C1-type" evidence="1">
    <location>
        <begin position="17"/>
        <end position="71"/>
    </location>
</feature>
<dbReference type="Gene3D" id="1.10.260.40">
    <property type="entry name" value="lambda repressor-like DNA-binding domains"/>
    <property type="match status" value="1"/>
</dbReference>
<dbReference type="RefSeq" id="WP_301415330.1">
    <property type="nucleotide sequence ID" value="NZ_CP098023.1"/>
</dbReference>
<protein>
    <submittedName>
        <fullName evidence="2">Helix-turn-helix transcriptional regulator</fullName>
    </submittedName>
</protein>
<dbReference type="EMBL" id="CP098023">
    <property type="protein sequence ID" value="WKD49493.1"/>
    <property type="molecule type" value="Genomic_DNA"/>
</dbReference>
<keyword evidence="3" id="KW-1185">Reference proteome</keyword>
<organism evidence="2 3">
    <name type="scientific">Microbulbifer spongiae</name>
    <dbReference type="NCBI Taxonomy" id="2944933"/>
    <lineage>
        <taxon>Bacteria</taxon>
        <taxon>Pseudomonadati</taxon>
        <taxon>Pseudomonadota</taxon>
        <taxon>Gammaproteobacteria</taxon>
        <taxon>Cellvibrionales</taxon>
        <taxon>Microbulbiferaceae</taxon>
        <taxon>Microbulbifer</taxon>
    </lineage>
</organism>
<dbReference type="Proteomes" id="UP001321520">
    <property type="component" value="Chromosome"/>
</dbReference>
<dbReference type="InterPro" id="IPR001387">
    <property type="entry name" value="Cro/C1-type_HTH"/>
</dbReference>
<dbReference type="Pfam" id="PF13560">
    <property type="entry name" value="HTH_31"/>
    <property type="match status" value="1"/>
</dbReference>
<dbReference type="SUPFAM" id="SSF47413">
    <property type="entry name" value="lambda repressor-like DNA-binding domains"/>
    <property type="match status" value="1"/>
</dbReference>
<gene>
    <name evidence="2" type="ORF">M8T91_16600</name>
</gene>
<evidence type="ECO:0000313" key="3">
    <source>
        <dbReference type="Proteomes" id="UP001321520"/>
    </source>
</evidence>
<proteinExistence type="predicted"/>
<reference evidence="2 3" key="1">
    <citation type="submission" date="2022-05" db="EMBL/GenBank/DDBJ databases">
        <title>Microbulbifer sp. nov., isolated from sponge.</title>
        <authorList>
            <person name="Gao L."/>
        </authorList>
    </citation>
    <scope>NUCLEOTIDE SEQUENCE [LARGE SCALE GENOMIC DNA]</scope>
    <source>
        <strain evidence="2 3">MI-G</strain>
    </source>
</reference>
<dbReference type="CDD" id="cd00093">
    <property type="entry name" value="HTH_XRE"/>
    <property type="match status" value="1"/>
</dbReference>
<evidence type="ECO:0000313" key="2">
    <source>
        <dbReference type="EMBL" id="WKD49493.1"/>
    </source>
</evidence>
<dbReference type="InterPro" id="IPR010982">
    <property type="entry name" value="Lambda_DNA-bd_dom_sf"/>
</dbReference>
<dbReference type="PROSITE" id="PS50943">
    <property type="entry name" value="HTH_CROC1"/>
    <property type="match status" value="1"/>
</dbReference>
<evidence type="ECO:0000259" key="1">
    <source>
        <dbReference type="PROSITE" id="PS50943"/>
    </source>
</evidence>
<name>A0ABY9E919_9GAMM</name>
<sequence length="87" mass="10152">MKASVYSPAYDQLRSWLKNQREQRGLSLRATAKIVGRHHSVLGKMEQDRKIDLVEFVEYCLALGADPHEGLKILTNCLNREERKERR</sequence>